<comment type="subcellular location">
    <subcellularLocation>
        <location evidence="1">Membrane</location>
        <topology evidence="1">Multi-pass membrane protein</topology>
    </subcellularLocation>
</comment>
<accession>V6T8M9</accession>
<feature type="region of interest" description="Disordered" evidence="6">
    <location>
        <begin position="638"/>
        <end position="666"/>
    </location>
</feature>
<dbReference type="PANTHER" id="PTHR23501:SF5">
    <property type="entry name" value="TRANSPORT PROTEIN"/>
    <property type="match status" value="1"/>
</dbReference>
<feature type="transmembrane region" description="Helical" evidence="7">
    <location>
        <begin position="278"/>
        <end position="300"/>
    </location>
</feature>
<dbReference type="VEuPathDB" id="GiardiaDB:QR46_4094"/>
<feature type="domain" description="Major facilitator superfamily (MFS) profile" evidence="8">
    <location>
        <begin position="130"/>
        <end position="609"/>
    </location>
</feature>
<dbReference type="InterPro" id="IPR020846">
    <property type="entry name" value="MFS_dom"/>
</dbReference>
<keyword evidence="5" id="KW-0175">Coiled coil</keyword>
<gene>
    <name evidence="9" type="ORF">DHA2_8444</name>
</gene>
<evidence type="ECO:0000259" key="8">
    <source>
        <dbReference type="PROSITE" id="PS50850"/>
    </source>
</evidence>
<dbReference type="GO" id="GO:0022857">
    <property type="term" value="F:transmembrane transporter activity"/>
    <property type="evidence" value="ECO:0007669"/>
    <property type="project" value="InterPro"/>
</dbReference>
<dbReference type="PANTHER" id="PTHR23501">
    <property type="entry name" value="MAJOR FACILITATOR SUPERFAMILY"/>
    <property type="match status" value="1"/>
</dbReference>
<dbReference type="VEuPathDB" id="GiardiaDB:DHA2_8444"/>
<dbReference type="Pfam" id="PF07690">
    <property type="entry name" value="MFS_1"/>
    <property type="match status" value="1"/>
</dbReference>
<feature type="transmembrane region" description="Helical" evidence="7">
    <location>
        <begin position="306"/>
        <end position="324"/>
    </location>
</feature>
<feature type="coiled-coil region" evidence="5">
    <location>
        <begin position="70"/>
        <end position="97"/>
    </location>
</feature>
<dbReference type="CDD" id="cd17321">
    <property type="entry name" value="MFS_MMR_MDR_like"/>
    <property type="match status" value="1"/>
</dbReference>
<dbReference type="EMBL" id="AHGT01000094">
    <property type="protein sequence ID" value="ESU35201.1"/>
    <property type="molecule type" value="Genomic_DNA"/>
</dbReference>
<reference evidence="10" key="1">
    <citation type="submission" date="2012-02" db="EMBL/GenBank/DDBJ databases">
        <title>Genome sequencing of Giardia lamblia Genotypes A2 and B isolates (DH and GS) and comparative analysis with the genomes of Genotypes A1 and E (WB and Pig).</title>
        <authorList>
            <person name="Adam R."/>
            <person name="Dahlstrom E."/>
            <person name="Martens C."/>
            <person name="Bruno D."/>
            <person name="Barbian K."/>
            <person name="Porcella S.F."/>
            <person name="Nash T."/>
        </authorList>
    </citation>
    <scope>NUCLEOTIDE SEQUENCE</scope>
    <source>
        <strain evidence="10">DH</strain>
    </source>
</reference>
<evidence type="ECO:0000256" key="4">
    <source>
        <dbReference type="ARBA" id="ARBA00023136"/>
    </source>
</evidence>
<reference evidence="9 10" key="2">
    <citation type="journal article" date="2013" name="Genome Biol. Evol.">
        <title>Genome sequencing of Giardia lamblia genotypes A2 and B isolates (DH and GS) and comparative analysis with the genomes of genotypes A1 and E (WB and Pig).</title>
        <authorList>
            <person name="Adam R.D."/>
            <person name="Dahlstrom E.W."/>
            <person name="Martens C.A."/>
            <person name="Bruno D.P."/>
            <person name="Barbian K.D."/>
            <person name="Ricklefs S.M."/>
            <person name="Hernandez M.M."/>
            <person name="Narla N.P."/>
            <person name="Patel R.B."/>
            <person name="Porcella S.F."/>
            <person name="Nash T.E."/>
        </authorList>
    </citation>
    <scope>NUCLEOTIDE SEQUENCE [LARGE SCALE GENOMIC DNA]</scope>
    <source>
        <strain evidence="9 10">DH</strain>
    </source>
</reference>
<feature type="transmembrane region" description="Helical" evidence="7">
    <location>
        <begin position="494"/>
        <end position="518"/>
    </location>
</feature>
<evidence type="ECO:0000256" key="6">
    <source>
        <dbReference type="SAM" id="MobiDB-lite"/>
    </source>
</evidence>
<evidence type="ECO:0000256" key="7">
    <source>
        <dbReference type="SAM" id="Phobius"/>
    </source>
</evidence>
<keyword evidence="3 7" id="KW-1133">Transmembrane helix</keyword>
<dbReference type="Proteomes" id="UP000018320">
    <property type="component" value="Unassembled WGS sequence"/>
</dbReference>
<dbReference type="SUPFAM" id="SSF103473">
    <property type="entry name" value="MFS general substrate transporter"/>
    <property type="match status" value="1"/>
</dbReference>
<dbReference type="PROSITE" id="PS50850">
    <property type="entry name" value="MFS"/>
    <property type="match status" value="1"/>
</dbReference>
<feature type="transmembrane region" description="Helical" evidence="7">
    <location>
        <begin position="207"/>
        <end position="225"/>
    </location>
</feature>
<dbReference type="InterPro" id="IPR011701">
    <property type="entry name" value="MFS"/>
</dbReference>
<keyword evidence="2 7" id="KW-0812">Transmembrane</keyword>
<evidence type="ECO:0000256" key="1">
    <source>
        <dbReference type="ARBA" id="ARBA00004141"/>
    </source>
</evidence>
<evidence type="ECO:0000256" key="2">
    <source>
        <dbReference type="ARBA" id="ARBA00022692"/>
    </source>
</evidence>
<dbReference type="Gene3D" id="1.20.1250.20">
    <property type="entry name" value="MFS general substrate transporter like domains"/>
    <property type="match status" value="2"/>
</dbReference>
<protein>
    <submittedName>
        <fullName evidence="9">Transporter, MFS superfamily protein</fullName>
    </submittedName>
</protein>
<dbReference type="GO" id="GO:0005886">
    <property type="term" value="C:plasma membrane"/>
    <property type="evidence" value="ECO:0007669"/>
    <property type="project" value="TreeGrafter"/>
</dbReference>
<feature type="transmembrane region" description="Helical" evidence="7">
    <location>
        <begin position="404"/>
        <end position="425"/>
    </location>
</feature>
<dbReference type="AlphaFoldDB" id="V6T8M9"/>
<dbReference type="VEuPathDB" id="GiardiaDB:GL50803_008444"/>
<dbReference type="InterPro" id="IPR036259">
    <property type="entry name" value="MFS_trans_sf"/>
</dbReference>
<comment type="caution">
    <text evidence="9">The sequence shown here is derived from an EMBL/GenBank/DDBJ whole genome shotgun (WGS) entry which is preliminary data.</text>
</comment>
<feature type="transmembrane region" description="Helical" evidence="7">
    <location>
        <begin position="582"/>
        <end position="607"/>
    </location>
</feature>
<evidence type="ECO:0000256" key="3">
    <source>
        <dbReference type="ARBA" id="ARBA00022989"/>
    </source>
</evidence>
<feature type="transmembrane region" description="Helical" evidence="7">
    <location>
        <begin position="467"/>
        <end position="488"/>
    </location>
</feature>
<keyword evidence="4 7" id="KW-0472">Membrane</keyword>
<evidence type="ECO:0000313" key="10">
    <source>
        <dbReference type="Proteomes" id="UP000018320"/>
    </source>
</evidence>
<feature type="transmembrane region" description="Helical" evidence="7">
    <location>
        <begin position="336"/>
        <end position="357"/>
    </location>
</feature>
<feature type="transmembrane region" description="Helical" evidence="7">
    <location>
        <begin position="245"/>
        <end position="266"/>
    </location>
</feature>
<proteinExistence type="predicted"/>
<feature type="transmembrane region" description="Helical" evidence="7">
    <location>
        <begin position="437"/>
        <end position="460"/>
    </location>
</feature>
<dbReference type="VEuPathDB" id="GiardiaDB:GL50581_2053"/>
<organism evidence="9 10">
    <name type="scientific">Giardia intestinalis</name>
    <name type="common">Giardia lamblia</name>
    <dbReference type="NCBI Taxonomy" id="5741"/>
    <lineage>
        <taxon>Eukaryota</taxon>
        <taxon>Metamonada</taxon>
        <taxon>Diplomonadida</taxon>
        <taxon>Hexamitidae</taxon>
        <taxon>Giardiinae</taxon>
        <taxon>Giardia</taxon>
    </lineage>
</organism>
<evidence type="ECO:0000313" key="9">
    <source>
        <dbReference type="EMBL" id="ESU35201.1"/>
    </source>
</evidence>
<sequence length="666" mass="73761">MPSKKTSMGVDAPPKDAKMMAQMAEMHKLAETLTPDRAREMLVAGRLQPMQIGALMSSGKLKEETMQFFITVAKKDLERMEDEYESKVADMTKRERKEAGDTILRKKANISRLEFFKDLQKIPKLKPTKLILLVGWSLAMSSLDMTIVNICNPLIMHEKNFVGPQGGEIPMSTIQWINDIYSVAFASFAIPASKIGDRYGVTVVHRWGVSGFVLFSTLCGLSRYISTDMTPWPYGGFYILIGSRLFQGITAAFLMANTMSLCGILVEQKDIPTAMAMNSMAFAAATALGPPLGGMLGQFVGWDFCFFINIFIGFFSILFCWLYLPKVPRFKESKFDYVGTILILVSLIVMIMGLTFIPPEKNAVAMGIVLFLLGIGGIVGFVFWELKHPFAILPRAILTNKKIIYSLLAGLWNFALIVTVSFQMPFALQNIHQLEPYVVGLLSLVSPIAQTASSIVCNFLAKKMTSYIIKLVVSIYVAVLIIILGFIIPYDIGWIVICNMMFSFGLGVFFTTNNQFMMAIATPDIRGMMGGCIQTFREAGYAIGIALVNVIHDLYMNLNWGSAEVPYPQINSNPLWVKYTNVYYNAFAVTDIVMSLVSILAMCFALLSGTSIFEADKFGYPKKLRLKIEAEMSASAEIDRATGSPVGPGAAQNPKADPEEEPLVIE</sequence>
<name>V6T8M9_GIAIN</name>
<feature type="transmembrane region" description="Helical" evidence="7">
    <location>
        <begin position="363"/>
        <end position="384"/>
    </location>
</feature>
<evidence type="ECO:0000256" key="5">
    <source>
        <dbReference type="SAM" id="Coils"/>
    </source>
</evidence>